<keyword evidence="4 5" id="KW-0720">Serine protease</keyword>
<dbReference type="CDD" id="cd07496">
    <property type="entry name" value="Peptidases_S8_13"/>
    <property type="match status" value="1"/>
</dbReference>
<evidence type="ECO:0000256" key="5">
    <source>
        <dbReference type="PROSITE-ProRule" id="PRU01240"/>
    </source>
</evidence>
<dbReference type="EMBL" id="JBHTIF010000001">
    <property type="protein sequence ID" value="MFD0725491.1"/>
    <property type="molecule type" value="Genomic_DNA"/>
</dbReference>
<dbReference type="EC" id="3.4.-.-" evidence="8"/>
<dbReference type="PROSITE" id="PS00137">
    <property type="entry name" value="SUBTILASE_HIS"/>
    <property type="match status" value="1"/>
</dbReference>
<feature type="signal peptide" evidence="6">
    <location>
        <begin position="1"/>
        <end position="28"/>
    </location>
</feature>
<dbReference type="InterPro" id="IPR023828">
    <property type="entry name" value="Peptidase_S8_Ser-AS"/>
</dbReference>
<feature type="domain" description="Peptidase S8/S53" evidence="7">
    <location>
        <begin position="165"/>
        <end position="443"/>
    </location>
</feature>
<dbReference type="Gene3D" id="3.40.50.200">
    <property type="entry name" value="Peptidase S8/S53 domain"/>
    <property type="match status" value="1"/>
</dbReference>
<accession>A0ABW2YC33</accession>
<feature type="active site" description="Charge relay system" evidence="5">
    <location>
        <position position="411"/>
    </location>
</feature>
<keyword evidence="3 5" id="KW-0378">Hydrolase</keyword>
<dbReference type="InterPro" id="IPR036852">
    <property type="entry name" value="Peptidase_S8/S53_dom_sf"/>
</dbReference>
<feature type="active site" description="Charge relay system" evidence="5">
    <location>
        <position position="234"/>
    </location>
</feature>
<dbReference type="PANTHER" id="PTHR43806">
    <property type="entry name" value="PEPTIDASE S8"/>
    <property type="match status" value="1"/>
</dbReference>
<dbReference type="Proteomes" id="UP001597110">
    <property type="component" value="Unassembled WGS sequence"/>
</dbReference>
<feature type="active site" description="Charge relay system" evidence="5">
    <location>
        <position position="174"/>
    </location>
</feature>
<proteinExistence type="inferred from homology"/>
<keyword evidence="2 5" id="KW-0645">Protease</keyword>
<evidence type="ECO:0000256" key="1">
    <source>
        <dbReference type="ARBA" id="ARBA00011073"/>
    </source>
</evidence>
<dbReference type="SUPFAM" id="SSF52743">
    <property type="entry name" value="Subtilisin-like"/>
    <property type="match status" value="1"/>
</dbReference>
<dbReference type="InterPro" id="IPR034176">
    <property type="entry name" value="Peptidases_S8_13"/>
</dbReference>
<name>A0ABW2YC33_9GAMM</name>
<gene>
    <name evidence="8" type="ORF">ACFQ0E_07740</name>
</gene>
<evidence type="ECO:0000259" key="7">
    <source>
        <dbReference type="Pfam" id="PF00082"/>
    </source>
</evidence>
<evidence type="ECO:0000256" key="4">
    <source>
        <dbReference type="ARBA" id="ARBA00022825"/>
    </source>
</evidence>
<dbReference type="GO" id="GO:0016787">
    <property type="term" value="F:hydrolase activity"/>
    <property type="evidence" value="ECO:0007669"/>
    <property type="project" value="UniProtKB-KW"/>
</dbReference>
<comment type="similarity">
    <text evidence="1 5">Belongs to the peptidase S8 family.</text>
</comment>
<protein>
    <submittedName>
        <fullName evidence="8">S8 family peptidase</fullName>
        <ecNumber evidence="8">3.4.-.-</ecNumber>
    </submittedName>
</protein>
<dbReference type="PROSITE" id="PS00138">
    <property type="entry name" value="SUBTILASE_SER"/>
    <property type="match status" value="1"/>
</dbReference>
<evidence type="ECO:0000256" key="2">
    <source>
        <dbReference type="ARBA" id="ARBA00022670"/>
    </source>
</evidence>
<dbReference type="PRINTS" id="PR00723">
    <property type="entry name" value="SUBTILISIN"/>
</dbReference>
<dbReference type="RefSeq" id="WP_386823105.1">
    <property type="nucleotide sequence ID" value="NZ_JBHTIF010000001.1"/>
</dbReference>
<dbReference type="Pfam" id="PF00082">
    <property type="entry name" value="Peptidase_S8"/>
    <property type="match status" value="1"/>
</dbReference>
<evidence type="ECO:0000256" key="6">
    <source>
        <dbReference type="SAM" id="SignalP"/>
    </source>
</evidence>
<evidence type="ECO:0000256" key="3">
    <source>
        <dbReference type="ARBA" id="ARBA00022801"/>
    </source>
</evidence>
<sequence>MSRRNSHTRLLGLSVAVCAALFAGTSFAGERFNVSGLASGEPVDGVIVRYRDGSAVKGNRSLMMNRLGVMANRTFGRAKALRVRHERTLGIGAELIGLSRKLDRAEAETLIRQIATDPDVAFVEANIRLQPTLTPNDPSFGSQYGFLSGAGGTNANLAWDTGFRGAGKIVAVIDTGHRPHADLAANIINGYDFITNTSTANDGNGRDSDASDPGDWVTAGFCGVGQPARNSSWHGTHVSGTVAAVTNNGVGVAGMAHQGKVLSVRALGRCGGTLADIADAITWSSGGSVAGVPLVGANKASVINMSLGGGGGCPSSSAMQVAINGALSRGTTVVVAAGNSNANVSNFTPAGCTGAGLIVVGATDSTARKASFSNYGAGVDVSAPGVSILSTLNASTTSPGADSYANYSGTSMSAPHVAGLVAMMHSKPSTDCAPATCESIIKANVKPFGATPSPGPLGTGIINAQTTINATP</sequence>
<comment type="caution">
    <text evidence="8">The sequence shown here is derived from an EMBL/GenBank/DDBJ whole genome shotgun (WGS) entry which is preliminary data.</text>
</comment>
<organism evidence="8 9">
    <name type="scientific">Lysobacter brunescens</name>
    <dbReference type="NCBI Taxonomy" id="262323"/>
    <lineage>
        <taxon>Bacteria</taxon>
        <taxon>Pseudomonadati</taxon>
        <taxon>Pseudomonadota</taxon>
        <taxon>Gammaproteobacteria</taxon>
        <taxon>Lysobacterales</taxon>
        <taxon>Lysobacteraceae</taxon>
        <taxon>Lysobacter</taxon>
    </lineage>
</organism>
<reference evidence="9" key="1">
    <citation type="journal article" date="2019" name="Int. J. Syst. Evol. Microbiol.">
        <title>The Global Catalogue of Microorganisms (GCM) 10K type strain sequencing project: providing services to taxonomists for standard genome sequencing and annotation.</title>
        <authorList>
            <consortium name="The Broad Institute Genomics Platform"/>
            <consortium name="The Broad Institute Genome Sequencing Center for Infectious Disease"/>
            <person name="Wu L."/>
            <person name="Ma J."/>
        </authorList>
    </citation>
    <scope>NUCLEOTIDE SEQUENCE [LARGE SCALE GENOMIC DNA]</scope>
    <source>
        <strain evidence="9">CCUG 55585</strain>
    </source>
</reference>
<dbReference type="InterPro" id="IPR015500">
    <property type="entry name" value="Peptidase_S8_subtilisin-rel"/>
</dbReference>
<dbReference type="PROSITE" id="PS51892">
    <property type="entry name" value="SUBTILASE"/>
    <property type="match status" value="1"/>
</dbReference>
<keyword evidence="9" id="KW-1185">Reference proteome</keyword>
<evidence type="ECO:0000313" key="8">
    <source>
        <dbReference type="EMBL" id="MFD0725491.1"/>
    </source>
</evidence>
<feature type="chain" id="PRO_5046479195" evidence="6">
    <location>
        <begin position="29"/>
        <end position="472"/>
    </location>
</feature>
<dbReference type="InterPro" id="IPR000209">
    <property type="entry name" value="Peptidase_S8/S53_dom"/>
</dbReference>
<dbReference type="InterPro" id="IPR050131">
    <property type="entry name" value="Peptidase_S8_subtilisin-like"/>
</dbReference>
<dbReference type="PANTHER" id="PTHR43806:SF11">
    <property type="entry name" value="CEREVISIN-RELATED"/>
    <property type="match status" value="1"/>
</dbReference>
<evidence type="ECO:0000313" key="9">
    <source>
        <dbReference type="Proteomes" id="UP001597110"/>
    </source>
</evidence>
<dbReference type="InterPro" id="IPR022398">
    <property type="entry name" value="Peptidase_S8_His-AS"/>
</dbReference>
<keyword evidence="6" id="KW-0732">Signal</keyword>